<evidence type="ECO:0000256" key="11">
    <source>
        <dbReference type="ARBA" id="ARBA00024615"/>
    </source>
</evidence>
<feature type="region of interest" description="Disordered" evidence="14">
    <location>
        <begin position="645"/>
        <end position="672"/>
    </location>
</feature>
<dbReference type="GO" id="GO:0034045">
    <property type="term" value="C:phagophore assembly site membrane"/>
    <property type="evidence" value="ECO:0007669"/>
    <property type="project" value="UniProtKB-SubCell"/>
</dbReference>
<dbReference type="GO" id="GO:0000422">
    <property type="term" value="P:autophagy of mitochondrion"/>
    <property type="evidence" value="ECO:0007669"/>
    <property type="project" value="TreeGrafter"/>
</dbReference>
<keyword evidence="8" id="KW-0445">Lipid transport</keyword>
<keyword evidence="6" id="KW-0256">Endoplasmic reticulum</keyword>
<feature type="compositionally biased region" description="Polar residues" evidence="14">
    <location>
        <begin position="1522"/>
        <end position="1536"/>
    </location>
</feature>
<evidence type="ECO:0000256" key="2">
    <source>
        <dbReference type="ARBA" id="ARBA00004623"/>
    </source>
</evidence>
<evidence type="ECO:0000256" key="9">
    <source>
        <dbReference type="ARBA" id="ARBA00023136"/>
    </source>
</evidence>
<evidence type="ECO:0000256" key="13">
    <source>
        <dbReference type="SAM" id="Coils"/>
    </source>
</evidence>
<organism evidence="15 16">
    <name type="scientific">Hebeloma cylindrosporum</name>
    <dbReference type="NCBI Taxonomy" id="76867"/>
    <lineage>
        <taxon>Eukaryota</taxon>
        <taxon>Fungi</taxon>
        <taxon>Dikarya</taxon>
        <taxon>Basidiomycota</taxon>
        <taxon>Agaricomycotina</taxon>
        <taxon>Agaricomycetes</taxon>
        <taxon>Agaricomycetidae</taxon>
        <taxon>Agaricales</taxon>
        <taxon>Agaricineae</taxon>
        <taxon>Hymenogastraceae</taxon>
        <taxon>Hebeloma</taxon>
    </lineage>
</organism>
<dbReference type="GO" id="GO:0061908">
    <property type="term" value="C:phagophore"/>
    <property type="evidence" value="ECO:0007669"/>
    <property type="project" value="TreeGrafter"/>
</dbReference>
<proteinExistence type="inferred from homology"/>
<comment type="catalytic activity">
    <reaction evidence="11">
        <text>a 1,2-diacyl-sn-glycero-3-phosphoethanolamine(in) = a 1,2-diacyl-sn-glycero-3-phosphoethanolamine(out)</text>
        <dbReference type="Rhea" id="RHEA:38895"/>
        <dbReference type="ChEBI" id="CHEBI:64612"/>
    </reaction>
</comment>
<name>A0A0C2Z7D5_HEBCY</name>
<reference evidence="15 16" key="1">
    <citation type="submission" date="2014-04" db="EMBL/GenBank/DDBJ databases">
        <authorList>
            <consortium name="DOE Joint Genome Institute"/>
            <person name="Kuo A."/>
            <person name="Gay G."/>
            <person name="Dore J."/>
            <person name="Kohler A."/>
            <person name="Nagy L.G."/>
            <person name="Floudas D."/>
            <person name="Copeland A."/>
            <person name="Barry K.W."/>
            <person name="Cichocki N."/>
            <person name="Veneault-Fourrey C."/>
            <person name="LaButti K."/>
            <person name="Lindquist E.A."/>
            <person name="Lipzen A."/>
            <person name="Lundell T."/>
            <person name="Morin E."/>
            <person name="Murat C."/>
            <person name="Sun H."/>
            <person name="Tunlid A."/>
            <person name="Henrissat B."/>
            <person name="Grigoriev I.V."/>
            <person name="Hibbett D.S."/>
            <person name="Martin F."/>
            <person name="Nordberg H.P."/>
            <person name="Cantor M.N."/>
            <person name="Hua S.X."/>
        </authorList>
    </citation>
    <scope>NUCLEOTIDE SEQUENCE [LARGE SCALE GENOMIC DNA]</scope>
    <source>
        <strain evidence="16">h7</strain>
    </source>
</reference>
<dbReference type="Proteomes" id="UP000053424">
    <property type="component" value="Unassembled WGS sequence"/>
</dbReference>
<feature type="region of interest" description="Disordered" evidence="14">
    <location>
        <begin position="1522"/>
        <end position="1550"/>
    </location>
</feature>
<feature type="region of interest" description="Disordered" evidence="14">
    <location>
        <begin position="244"/>
        <end position="263"/>
    </location>
</feature>
<dbReference type="InterPro" id="IPR026849">
    <property type="entry name" value="ATG2"/>
</dbReference>
<comment type="subcellular location">
    <subcellularLocation>
        <location evidence="1">Endoplasmic reticulum membrane</location>
        <topology evidence="1">Peripheral membrane protein</topology>
    </subcellularLocation>
    <subcellularLocation>
        <location evidence="2">Preautophagosomal structure membrane</location>
        <topology evidence="2">Peripheral membrane protein</topology>
    </subcellularLocation>
</comment>
<dbReference type="PANTHER" id="PTHR13190">
    <property type="entry name" value="AUTOPHAGY-RELATED 2, ISOFORM A"/>
    <property type="match status" value="1"/>
</dbReference>
<feature type="region of interest" description="Disordered" evidence="14">
    <location>
        <begin position="739"/>
        <end position="783"/>
    </location>
</feature>
<evidence type="ECO:0000256" key="7">
    <source>
        <dbReference type="ARBA" id="ARBA00023006"/>
    </source>
</evidence>
<protein>
    <recommendedName>
        <fullName evidence="4">Autophagy-related protein 2</fullName>
    </recommendedName>
</protein>
<comment type="similarity">
    <text evidence="3">Belongs to the ATG2 family.</text>
</comment>
<keyword evidence="5" id="KW-0813">Transport</keyword>
<gene>
    <name evidence="15" type="ORF">M413DRAFT_94258</name>
</gene>
<evidence type="ECO:0000256" key="1">
    <source>
        <dbReference type="ARBA" id="ARBA00004406"/>
    </source>
</evidence>
<reference evidence="16" key="2">
    <citation type="submission" date="2015-01" db="EMBL/GenBank/DDBJ databases">
        <title>Evolutionary Origins and Diversification of the Mycorrhizal Mutualists.</title>
        <authorList>
            <consortium name="DOE Joint Genome Institute"/>
            <consortium name="Mycorrhizal Genomics Consortium"/>
            <person name="Kohler A."/>
            <person name="Kuo A."/>
            <person name="Nagy L.G."/>
            <person name="Floudas D."/>
            <person name="Copeland A."/>
            <person name="Barry K.W."/>
            <person name="Cichocki N."/>
            <person name="Veneault-Fourrey C."/>
            <person name="LaButti K."/>
            <person name="Lindquist E.A."/>
            <person name="Lipzen A."/>
            <person name="Lundell T."/>
            <person name="Morin E."/>
            <person name="Murat C."/>
            <person name="Riley R."/>
            <person name="Ohm R."/>
            <person name="Sun H."/>
            <person name="Tunlid A."/>
            <person name="Henrissat B."/>
            <person name="Grigoriev I.V."/>
            <person name="Hibbett D.S."/>
            <person name="Martin F."/>
        </authorList>
    </citation>
    <scope>NUCLEOTIDE SEQUENCE [LARGE SCALE GENOMIC DNA]</scope>
    <source>
        <strain evidence="16">h7</strain>
    </source>
</reference>
<dbReference type="GO" id="GO:0061723">
    <property type="term" value="P:glycophagy"/>
    <property type="evidence" value="ECO:0007669"/>
    <property type="project" value="TreeGrafter"/>
</dbReference>
<evidence type="ECO:0000313" key="16">
    <source>
        <dbReference type="Proteomes" id="UP000053424"/>
    </source>
</evidence>
<keyword evidence="16" id="KW-1185">Reference proteome</keyword>
<feature type="compositionally biased region" description="Acidic residues" evidence="14">
    <location>
        <begin position="1359"/>
        <end position="1380"/>
    </location>
</feature>
<dbReference type="EMBL" id="KN831768">
    <property type="protein sequence ID" value="KIM49047.1"/>
    <property type="molecule type" value="Genomic_DNA"/>
</dbReference>
<dbReference type="OrthoDB" id="18982at2759"/>
<evidence type="ECO:0000256" key="5">
    <source>
        <dbReference type="ARBA" id="ARBA00022448"/>
    </source>
</evidence>
<dbReference type="GO" id="GO:0005789">
    <property type="term" value="C:endoplasmic reticulum membrane"/>
    <property type="evidence" value="ECO:0007669"/>
    <property type="project" value="UniProtKB-SubCell"/>
</dbReference>
<evidence type="ECO:0000256" key="10">
    <source>
        <dbReference type="ARBA" id="ARBA00024479"/>
    </source>
</evidence>
<evidence type="ECO:0000256" key="14">
    <source>
        <dbReference type="SAM" id="MobiDB-lite"/>
    </source>
</evidence>
<sequence>MPWYSSWIPELPDFNFAIPASIQGRFLSFILKKSLGHFLKPGQLDYHRIDSQIGSGYVQVNDLELNPESINSSLHGLPIALQDGRISSVKVRVPWPNPLASALGFSLDSLHLVFHVVPVLERPRNANIDLSQSVASAADTFLHEELSPPEEATLWRSFQEEAAGTQSDYNLGQIPGGLEFSSINHEDRSKFEMEPAGVSIFATLIEKLLARFEFDAQNIQITLVHPENMSLTLSLQEIRYHTTSKGEYSSASSKDDVPQGESRTVTLTGATISSKDLSASPVASPSSQTLLAHSRRNSDVLIPRTLSWSSDSSIDEDTQFALSQSLASLPPQPHSPVSSVSSSLYESAISTVPPILQNTEISAVQLSTRSLDKPQVSEYSLKATDPPLFPSQQLLSFGSQSIILRLTTPSPSVQAEEDNPFESTADSACSDDTQIRVDLSVGIVPCAIRPQQVWGLLRLAKAISPPRDGHMEPSRTQLPTPSNVPPLKFDAQIRGIVLLLLPFSLDTDINSSYLTQFFNHPVVPPTMKCGYTRLYLESLSATLSLSNARNVEGSSIQHDSVISFDSNLVDISAFIINPVLESRGSGATAGVLALPLLMTDPHLVSQYSGIHSHPGSGGMYPKLPTFDIIDWNAKKFRNSGIKASQWRTQIPKSSTPNRMKLPNQANQSPFSSDLSQTAVRIFGSRAITPTQSGSMSDISFDSVEVQIAPLNIRLDLEHTLQPGGPISFFEAVLALERRSSSDQDSISSEETVDEHQTRRVPGNSNSRFEPSLGHEQSDPELSNAEQQPKFLLAFKFPVVRLSVRCPPPPHLDPRSGILVVDVHDISMQLGAKPNANKTSVRFLEADTRKSDISDESVLFKLEFCRAILASATPGKAIAASFASVGSLAEENDSSSSPTPRPSPLKPRICTMRPPPGKSRTTPALAISVDIPAVHVDVQKSGVDELQYWADDIGQLLERLADANDKGDTGDSRDTSLIGSRFFVRSRGGSGFDSGMIGKANDNAESVLKLSITETFIRLRVPRSDSAIPEMRPFDIRASDLDALIELNADNKRQTILTMGIMDLVVDNSTSQGVTQRFLNLTAPHSLSLSPRSSIKLRLATSMIPEIDSKETRVKLTICGFTFSFYPDMHWIADLAEFSKNPPGTFEAVIPNDRTRISVKIVDGSFHMFAPKYRGAIVVHMQEMDFSTDVVGDSRDSSFQILATSLSLLATDDAHNLDVVQKDARGLSMWTNSGYALLVEMLDLRMSVINQATFWKVVIDHIVVHLHLCADSLIAVSAFSEDLNGLFKREDSIVIDKGPTLVSQPREDGKTLLSSVEDLAFKVAPEIGTSGDLIQDDLPTNLDYLDESFGSAAGLRELRDEDLDEFDDDDERDTQGVDDDPSTVSKIGGETIKIFEPDGLEAMEGYFLSIPPDTSQGHSHSGEATFSLKVQDGDIKLLLYDGYDWPKTRKTIEDEVKEMRKRLAKIRQLVANGQAQDPTIEDTSTLLFNSVHIGLEQDEDALEDPAVLIAAIDEELKDDLDATSQSSWQSLRTPNPNKSRKRSTRVHGKRLTRSKAPSIEFFFMGLQTEFEQYGPTDPLMSRSLVTVKNLEIFDHIKTSTWKKFLTELRSDSHGNVRETGSNMVRIELQGFRPVLGHSSKEMRLKAKILPLRLYVDQDAVDFLKKFFSFKDGSPPQSSETSPEGEAYIQLAEIFPIDLKLDYKPRRVDYRALKEGKTIELMNFFHFDGAEMTLRHITLAGVTGWSRLFEMLNDLWTPDVKATQLAEVISGVAPIRSIVNVGSGVADLILLPIAQYKKDGRIVRGVQKGATAFVKSTAIEAIKMGARLATGTQVILEQAEGILGTQYSPPITAEPVQVSDTLSFEEDDEESLEPMSKYAQQPTDLREGVQSAYESLQRNLSSAAQTILAVPMEVYERSGNEGPVRSVIRAVPIAVLKPMIGASEAVSKTLLGLHNTLDPNVRHENEAKYKLR</sequence>
<evidence type="ECO:0000256" key="12">
    <source>
        <dbReference type="ARBA" id="ARBA00024631"/>
    </source>
</evidence>
<feature type="region of interest" description="Disordered" evidence="14">
    <location>
        <begin position="1359"/>
        <end position="1385"/>
    </location>
</feature>
<feature type="compositionally biased region" description="Basic residues" evidence="14">
    <location>
        <begin position="1537"/>
        <end position="1550"/>
    </location>
</feature>
<dbReference type="GO" id="GO:0000045">
    <property type="term" value="P:autophagosome assembly"/>
    <property type="evidence" value="ECO:0007669"/>
    <property type="project" value="TreeGrafter"/>
</dbReference>
<comment type="catalytic activity">
    <reaction evidence="10">
        <text>a 1,2-diacyl-sn-glycero-3-phospho-L-serine(in) = a 1,2-diacyl-sn-glycero-3-phospho-L-serine(out)</text>
        <dbReference type="Rhea" id="RHEA:38663"/>
        <dbReference type="ChEBI" id="CHEBI:57262"/>
    </reaction>
</comment>
<dbReference type="GO" id="GO:0032266">
    <property type="term" value="F:phosphatidylinositol-3-phosphate binding"/>
    <property type="evidence" value="ECO:0007669"/>
    <property type="project" value="TreeGrafter"/>
</dbReference>
<accession>A0A0C2Z7D5</accession>
<comment type="catalytic activity">
    <reaction evidence="12">
        <text>a 1,2-diacyl-sn-glycero-3-phosphocholine(in) = a 1,2-diacyl-sn-glycero-3-phosphocholine(out)</text>
        <dbReference type="Rhea" id="RHEA:38571"/>
        <dbReference type="ChEBI" id="CHEBI:57643"/>
    </reaction>
</comment>
<dbReference type="GO" id="GO:0061709">
    <property type="term" value="P:reticulophagy"/>
    <property type="evidence" value="ECO:0007669"/>
    <property type="project" value="TreeGrafter"/>
</dbReference>
<evidence type="ECO:0000256" key="6">
    <source>
        <dbReference type="ARBA" id="ARBA00022824"/>
    </source>
</evidence>
<dbReference type="GO" id="GO:0043495">
    <property type="term" value="F:protein-membrane adaptor activity"/>
    <property type="evidence" value="ECO:0007669"/>
    <property type="project" value="TreeGrafter"/>
</dbReference>
<evidence type="ECO:0000256" key="3">
    <source>
        <dbReference type="ARBA" id="ARBA00009714"/>
    </source>
</evidence>
<dbReference type="STRING" id="686832.A0A0C2Z7D5"/>
<keyword evidence="13" id="KW-0175">Coiled coil</keyword>
<feature type="coiled-coil region" evidence="13">
    <location>
        <begin position="1448"/>
        <end position="1475"/>
    </location>
</feature>
<evidence type="ECO:0000256" key="4">
    <source>
        <dbReference type="ARBA" id="ARBA00018070"/>
    </source>
</evidence>
<dbReference type="PANTHER" id="PTHR13190:SF1">
    <property type="entry name" value="AUTOPHAGY-RELATED 2, ISOFORM A"/>
    <property type="match status" value="1"/>
</dbReference>
<dbReference type="HOGENOM" id="CLU_000795_0_0_1"/>
<dbReference type="GO" id="GO:0006869">
    <property type="term" value="P:lipid transport"/>
    <property type="evidence" value="ECO:0007669"/>
    <property type="project" value="UniProtKB-KW"/>
</dbReference>
<evidence type="ECO:0000313" key="15">
    <source>
        <dbReference type="EMBL" id="KIM49047.1"/>
    </source>
</evidence>
<keyword evidence="7" id="KW-0072">Autophagy</keyword>
<dbReference type="GO" id="GO:0034727">
    <property type="term" value="P:piecemeal microautophagy of the nucleus"/>
    <property type="evidence" value="ECO:0007669"/>
    <property type="project" value="TreeGrafter"/>
</dbReference>
<evidence type="ECO:0000256" key="8">
    <source>
        <dbReference type="ARBA" id="ARBA00023055"/>
    </source>
</evidence>
<dbReference type="Pfam" id="PF13329">
    <property type="entry name" value="ATG2_CAD"/>
    <property type="match status" value="1"/>
</dbReference>
<feature type="region of interest" description="Disordered" evidence="14">
    <location>
        <begin position="888"/>
        <end position="920"/>
    </location>
</feature>
<keyword evidence="9" id="KW-0472">Membrane</keyword>